<feature type="compositionally biased region" description="Basic residues" evidence="7">
    <location>
        <begin position="54"/>
        <end position="63"/>
    </location>
</feature>
<evidence type="ECO:0000256" key="4">
    <source>
        <dbReference type="ARBA" id="ARBA00023125"/>
    </source>
</evidence>
<evidence type="ECO:0000256" key="6">
    <source>
        <dbReference type="ARBA" id="ARBA00023242"/>
    </source>
</evidence>
<sequence>MTAFPQSNSHSPANGADASPDSAVASGSSPLALVPVNGAINAGNAAAPAEQKQKRPRQSKPKVKTGCSNCKQRRIKCDEKRPECTQCTRSNRTCTGYPPPSRSARPHEVISIAPKPQPISIMSLGAGVGPARPIQPLPFNVTRGGPIQLTPRLRRQNKIQHRLGPNGVASASSMLQPMPSSLKFVGDEELYFQLFRTQTACELSGYFDSVFWTRSVLIECQYSEIIKHAVVALGALYRTLETKTQTPPSSPSSKPYQPEADAARHWNFAIKTYGYAINALLESTKSGKSTPRVQLMANVLFACFDSFAGDHKQAIFQIQTGLSLLEKLREARRRTFSYAGEEPVEDELLQMFTRLAIQAKSYDMAFHFPEPWVIRLVSDPTGMHSPRSDDSSDSGSIWNFRHIRIPDTFTSLIEARMVWDKLLETIFVFTETLFAVQQAGKSAPMGLLSPKFMEYGRGFKGQLEAWGIAYQPILDRRSLASISYQERAGIHVLKMSHLMSTVLFVMTFTTKESDFDFHNHIFEEIVNLAHEVVSEEEKRAMKARCPTPEACTHGRFNATEPLLPAYHIKPSFSADLGIIPPLFVVATKCRHPITRRRAIQLLQCASRREGMWDSQLSALIGEYIMNLEEGYEPQVRVWDMGDGSAVSSPDSYRVGTRSPSPGHVLNNGAVYGNGIGEGHVQNTPSLGSSGVYPSQPVSPYTASAAASNNALQNIPIRPVPVPSHNQQQQYSSPQQQQQQQQQYHSLQHPGAQAYMPYIPPFNPTCVIPESRRLMVQAVEFDLRARTAFIELGSRGKIPGSVDTKTRKRNLSW</sequence>
<evidence type="ECO:0000256" key="1">
    <source>
        <dbReference type="ARBA" id="ARBA00022723"/>
    </source>
</evidence>
<reference evidence="9 10" key="1">
    <citation type="submission" date="2015-03" db="EMBL/GenBank/DDBJ databases">
        <authorList>
            <person name="Radwan O."/>
            <person name="Al-Naeli F.A."/>
            <person name="Rendon G.A."/>
            <person name="Fields C."/>
        </authorList>
    </citation>
    <scope>NUCLEOTIDE SEQUENCE [LARGE SCALE GENOMIC DNA]</scope>
    <source>
        <strain evidence="9">CR-DP1</strain>
    </source>
</reference>
<dbReference type="Pfam" id="PF00172">
    <property type="entry name" value="Zn_clus"/>
    <property type="match status" value="1"/>
</dbReference>
<dbReference type="PROSITE" id="PS50048">
    <property type="entry name" value="ZN2_CY6_FUNGAL_2"/>
    <property type="match status" value="1"/>
</dbReference>
<evidence type="ECO:0000313" key="9">
    <source>
        <dbReference type="EMBL" id="KKA27389.1"/>
    </source>
</evidence>
<feature type="region of interest" description="Disordered" evidence="7">
    <location>
        <begin position="715"/>
        <end position="747"/>
    </location>
</feature>
<dbReference type="CDD" id="cd00067">
    <property type="entry name" value="GAL4"/>
    <property type="match status" value="1"/>
</dbReference>
<dbReference type="InterPro" id="IPR001138">
    <property type="entry name" value="Zn2Cys6_DnaBD"/>
</dbReference>
<feature type="region of interest" description="Disordered" evidence="7">
    <location>
        <begin position="44"/>
        <end position="69"/>
    </location>
</feature>
<keyword evidence="6" id="KW-0539">Nucleus</keyword>
<dbReference type="SUPFAM" id="SSF57701">
    <property type="entry name" value="Zn2/Cys6 DNA-binding domain"/>
    <property type="match status" value="1"/>
</dbReference>
<dbReference type="InterPro" id="IPR052360">
    <property type="entry name" value="Transcr_Regulatory_Proteins"/>
</dbReference>
<gene>
    <name evidence="9" type="ORF">TD95_000495</name>
</gene>
<dbReference type="PANTHER" id="PTHR36206">
    <property type="entry name" value="ASPERCRYPTIN BIOSYNTHESIS CLUSTER-SPECIFIC TRANSCRIPTION REGULATOR ATNN-RELATED"/>
    <property type="match status" value="1"/>
</dbReference>
<evidence type="ECO:0000259" key="8">
    <source>
        <dbReference type="PROSITE" id="PS50048"/>
    </source>
</evidence>
<dbReference type="Gene3D" id="4.10.240.10">
    <property type="entry name" value="Zn(2)-C6 fungal-type DNA-binding domain"/>
    <property type="match status" value="1"/>
</dbReference>
<dbReference type="InterPro" id="IPR036864">
    <property type="entry name" value="Zn2-C6_fun-type_DNA-bd_sf"/>
</dbReference>
<dbReference type="AlphaFoldDB" id="A0A0F4ZA58"/>
<feature type="domain" description="Zn(2)-C6 fungal-type" evidence="8">
    <location>
        <begin position="66"/>
        <end position="95"/>
    </location>
</feature>
<evidence type="ECO:0000256" key="7">
    <source>
        <dbReference type="SAM" id="MobiDB-lite"/>
    </source>
</evidence>
<proteinExistence type="predicted"/>
<comment type="caution">
    <text evidence="9">The sequence shown here is derived from an EMBL/GenBank/DDBJ whole genome shotgun (WGS) entry which is preliminary data.</text>
</comment>
<feature type="compositionally biased region" description="Low complexity" evidence="7">
    <location>
        <begin position="726"/>
        <end position="747"/>
    </location>
</feature>
<keyword evidence="5" id="KW-0804">Transcription</keyword>
<dbReference type="OrthoDB" id="39175at2759"/>
<evidence type="ECO:0000313" key="10">
    <source>
        <dbReference type="Proteomes" id="UP000033483"/>
    </source>
</evidence>
<dbReference type="Proteomes" id="UP000033483">
    <property type="component" value="Unassembled WGS sequence"/>
</dbReference>
<organism evidence="9 10">
    <name type="scientific">Thielaviopsis punctulata</name>
    <dbReference type="NCBI Taxonomy" id="72032"/>
    <lineage>
        <taxon>Eukaryota</taxon>
        <taxon>Fungi</taxon>
        <taxon>Dikarya</taxon>
        <taxon>Ascomycota</taxon>
        <taxon>Pezizomycotina</taxon>
        <taxon>Sordariomycetes</taxon>
        <taxon>Hypocreomycetidae</taxon>
        <taxon>Microascales</taxon>
        <taxon>Ceratocystidaceae</taxon>
        <taxon>Thielaviopsis</taxon>
    </lineage>
</organism>
<name>A0A0F4ZA58_9PEZI</name>
<keyword evidence="10" id="KW-1185">Reference proteome</keyword>
<dbReference type="PANTHER" id="PTHR36206:SF4">
    <property type="entry name" value="HYPOTHETICAL CONSERVED PROTEIN (EUROFUNG)-RELATED"/>
    <property type="match status" value="1"/>
</dbReference>
<dbReference type="EMBL" id="LAEV01001761">
    <property type="protein sequence ID" value="KKA27389.1"/>
    <property type="molecule type" value="Genomic_DNA"/>
</dbReference>
<feature type="region of interest" description="Disordered" evidence="7">
    <location>
        <begin position="646"/>
        <end position="670"/>
    </location>
</feature>
<feature type="compositionally biased region" description="Polar residues" evidence="7">
    <location>
        <begin position="1"/>
        <end position="12"/>
    </location>
</feature>
<accession>A0A0F4ZA58</accession>
<feature type="region of interest" description="Disordered" evidence="7">
    <location>
        <begin position="1"/>
        <end position="29"/>
    </location>
</feature>
<keyword evidence="4" id="KW-0238">DNA-binding</keyword>
<evidence type="ECO:0000256" key="5">
    <source>
        <dbReference type="ARBA" id="ARBA00023163"/>
    </source>
</evidence>
<dbReference type="GO" id="GO:0008270">
    <property type="term" value="F:zinc ion binding"/>
    <property type="evidence" value="ECO:0007669"/>
    <property type="project" value="InterPro"/>
</dbReference>
<dbReference type="GO" id="GO:0000981">
    <property type="term" value="F:DNA-binding transcription factor activity, RNA polymerase II-specific"/>
    <property type="evidence" value="ECO:0007669"/>
    <property type="project" value="InterPro"/>
</dbReference>
<evidence type="ECO:0000256" key="3">
    <source>
        <dbReference type="ARBA" id="ARBA00023015"/>
    </source>
</evidence>
<dbReference type="PROSITE" id="PS00463">
    <property type="entry name" value="ZN2_CY6_FUNGAL_1"/>
    <property type="match status" value="1"/>
</dbReference>
<evidence type="ECO:0000256" key="2">
    <source>
        <dbReference type="ARBA" id="ARBA00022833"/>
    </source>
</evidence>
<dbReference type="GO" id="GO:0003677">
    <property type="term" value="F:DNA binding"/>
    <property type="evidence" value="ECO:0007669"/>
    <property type="project" value="UniProtKB-KW"/>
</dbReference>
<keyword evidence="3" id="KW-0805">Transcription regulation</keyword>
<dbReference type="SMART" id="SM00066">
    <property type="entry name" value="GAL4"/>
    <property type="match status" value="1"/>
</dbReference>
<keyword evidence="2" id="KW-0862">Zinc</keyword>
<protein>
    <recommendedName>
        <fullName evidence="8">Zn(2)-C6 fungal-type domain-containing protein</fullName>
    </recommendedName>
</protein>
<keyword evidence="1" id="KW-0479">Metal-binding</keyword>